<reference evidence="1" key="1">
    <citation type="submission" date="2020-04" db="EMBL/GenBank/DDBJ databases">
        <authorList>
            <person name="Alioto T."/>
            <person name="Alioto T."/>
            <person name="Gomez Garrido J."/>
        </authorList>
    </citation>
    <scope>NUCLEOTIDE SEQUENCE</scope>
    <source>
        <strain evidence="1">A484AB</strain>
    </source>
</reference>
<name>A0A7D9ITK8_PARCT</name>
<evidence type="ECO:0000313" key="2">
    <source>
        <dbReference type="Proteomes" id="UP001152795"/>
    </source>
</evidence>
<dbReference type="PANTHER" id="PTHR47510:SF3">
    <property type="entry name" value="ENDO_EXONUCLEASE_PHOSPHATASE DOMAIN-CONTAINING PROTEIN"/>
    <property type="match status" value="1"/>
</dbReference>
<accession>A0A7D9ITK8</accession>
<dbReference type="PANTHER" id="PTHR47510">
    <property type="entry name" value="REVERSE TRANSCRIPTASE DOMAIN-CONTAINING PROTEIN"/>
    <property type="match status" value="1"/>
</dbReference>
<gene>
    <name evidence="1" type="ORF">PACLA_8A060641</name>
</gene>
<keyword evidence="2" id="KW-1185">Reference proteome</keyword>
<dbReference type="OrthoDB" id="5986507at2759"/>
<dbReference type="EMBL" id="CACRXK020007731">
    <property type="protein sequence ID" value="CAB4013039.1"/>
    <property type="molecule type" value="Genomic_DNA"/>
</dbReference>
<proteinExistence type="predicted"/>
<dbReference type="AlphaFoldDB" id="A0A7D9ITK8"/>
<sequence>SNEIHDLIMNLKVTKSVIGLPQKIIKLACDYITEPLTELFNQSLLRGVVPEILKISKITPIDKGGETIDPTNYRPISTLSVFEKLVYKQLLSYVEKEHILFEFQFGFRKGHSTTQAISKQKLLKH</sequence>
<evidence type="ECO:0000313" key="1">
    <source>
        <dbReference type="EMBL" id="CAB4013039.1"/>
    </source>
</evidence>
<feature type="non-terminal residue" evidence="1">
    <location>
        <position position="1"/>
    </location>
</feature>
<organism evidence="1 2">
    <name type="scientific">Paramuricea clavata</name>
    <name type="common">Red gorgonian</name>
    <name type="synonym">Violescent sea-whip</name>
    <dbReference type="NCBI Taxonomy" id="317549"/>
    <lineage>
        <taxon>Eukaryota</taxon>
        <taxon>Metazoa</taxon>
        <taxon>Cnidaria</taxon>
        <taxon>Anthozoa</taxon>
        <taxon>Octocorallia</taxon>
        <taxon>Malacalcyonacea</taxon>
        <taxon>Plexauridae</taxon>
        <taxon>Paramuricea</taxon>
    </lineage>
</organism>
<dbReference type="Proteomes" id="UP001152795">
    <property type="component" value="Unassembled WGS sequence"/>
</dbReference>
<comment type="caution">
    <text evidence="1">The sequence shown here is derived from an EMBL/GenBank/DDBJ whole genome shotgun (WGS) entry which is preliminary data.</text>
</comment>
<protein>
    <submittedName>
        <fullName evidence="1">Uncharacterized protein</fullName>
    </submittedName>
</protein>